<name>A0A498I142_MALDO</name>
<evidence type="ECO:0000313" key="2">
    <source>
        <dbReference type="Proteomes" id="UP000290289"/>
    </source>
</evidence>
<gene>
    <name evidence="1" type="ORF">DVH24_042821</name>
</gene>
<protein>
    <submittedName>
        <fullName evidence="1">Uncharacterized protein</fullName>
    </submittedName>
</protein>
<evidence type="ECO:0000313" key="1">
    <source>
        <dbReference type="EMBL" id="RXH76034.1"/>
    </source>
</evidence>
<reference evidence="1 2" key="1">
    <citation type="submission" date="2018-10" db="EMBL/GenBank/DDBJ databases">
        <title>A high-quality apple genome assembly.</title>
        <authorList>
            <person name="Hu J."/>
        </authorList>
    </citation>
    <scope>NUCLEOTIDE SEQUENCE [LARGE SCALE GENOMIC DNA]</scope>
    <source>
        <strain evidence="2">cv. HFTH1</strain>
        <tissue evidence="1">Young leaf</tissue>
    </source>
</reference>
<comment type="caution">
    <text evidence="1">The sequence shown here is derived from an EMBL/GenBank/DDBJ whole genome shotgun (WGS) entry which is preliminary data.</text>
</comment>
<sequence length="85" mass="10144">MFFLTTMNLAYVVKEEMAIEAWTHSEFCCRKYTLKSLDDNLYIIYFLCKTVKELWKSLEIKYKIDDVGSKKFVICKSLKYTMVDS</sequence>
<dbReference type="EMBL" id="RDQH01000341">
    <property type="protein sequence ID" value="RXH76034.1"/>
    <property type="molecule type" value="Genomic_DNA"/>
</dbReference>
<organism evidence="1 2">
    <name type="scientific">Malus domestica</name>
    <name type="common">Apple</name>
    <name type="synonym">Pyrus malus</name>
    <dbReference type="NCBI Taxonomy" id="3750"/>
    <lineage>
        <taxon>Eukaryota</taxon>
        <taxon>Viridiplantae</taxon>
        <taxon>Streptophyta</taxon>
        <taxon>Embryophyta</taxon>
        <taxon>Tracheophyta</taxon>
        <taxon>Spermatophyta</taxon>
        <taxon>Magnoliopsida</taxon>
        <taxon>eudicotyledons</taxon>
        <taxon>Gunneridae</taxon>
        <taxon>Pentapetalae</taxon>
        <taxon>rosids</taxon>
        <taxon>fabids</taxon>
        <taxon>Rosales</taxon>
        <taxon>Rosaceae</taxon>
        <taxon>Amygdaloideae</taxon>
        <taxon>Maleae</taxon>
        <taxon>Malus</taxon>
    </lineage>
</organism>
<accession>A0A498I142</accession>
<dbReference type="Proteomes" id="UP000290289">
    <property type="component" value="Chromosome 15"/>
</dbReference>
<dbReference type="AlphaFoldDB" id="A0A498I142"/>
<dbReference type="PANTHER" id="PTHR47592:SF27">
    <property type="entry name" value="OS08G0421700 PROTEIN"/>
    <property type="match status" value="1"/>
</dbReference>
<keyword evidence="2" id="KW-1185">Reference proteome</keyword>
<proteinExistence type="predicted"/>
<dbReference type="PANTHER" id="PTHR47592">
    <property type="entry name" value="PBF68 PROTEIN"/>
    <property type="match status" value="1"/>
</dbReference>